<dbReference type="Pfam" id="PF13976">
    <property type="entry name" value="gag_pre-integrs"/>
    <property type="match status" value="1"/>
</dbReference>
<dbReference type="Proteomes" id="UP000467840">
    <property type="component" value="Chromosome 9"/>
</dbReference>
<evidence type="ECO:0000313" key="3">
    <source>
        <dbReference type="EMBL" id="KAF2307740.1"/>
    </source>
</evidence>
<comment type="caution">
    <text evidence="3">The sequence shown here is derived from an EMBL/GenBank/DDBJ whole genome shotgun (WGS) entry which is preliminary data.</text>
</comment>
<dbReference type="InterPro" id="IPR013103">
    <property type="entry name" value="RVT_2"/>
</dbReference>
<dbReference type="EMBL" id="JAAGAX010000008">
    <property type="protein sequence ID" value="KAF2307740.1"/>
    <property type="molecule type" value="Genomic_DNA"/>
</dbReference>
<feature type="domain" description="GAG-pre-integrase" evidence="2">
    <location>
        <begin position="60"/>
        <end position="111"/>
    </location>
</feature>
<sequence>MKKNLLSVSQLASSRNYVVFGPDDVKVFRSFSLHGKPIMEGQNLESIYVIITESAYTDKTKKNETTDLWHAQLRHVSYQKLKNMMVKSILKGLSKLEIHDDIIYAGCQYGKAYQLPYKESECKAKEPLELILSNVFDLVKDTSISVRYMVTFIDDYSRKITEFLMQSGDKVTPTDSSLFVKAKGDKLAIVLVYADGLIIKEYDKEESLQTRGNLSVHFQMKELREIIYFLGLEVERTNDGLFLYQRKYTKDLLEKFGMMECEPISTPMEINARLYTEEGKDLEDTTMYRQLVGSLIYLTMTRPDISLAVGVVSCFMQNLKKPHVEVVRRILRYIKGTVNFGFMYKKGGACKIIGY</sequence>
<accession>A0A6A6M228</accession>
<dbReference type="PANTHER" id="PTHR11439:SF515">
    <property type="entry name" value="GAG-POL POLYPROTEIN"/>
    <property type="match status" value="1"/>
</dbReference>
<keyword evidence="4" id="KW-1185">Reference proteome</keyword>
<dbReference type="SUPFAM" id="SSF56672">
    <property type="entry name" value="DNA/RNA polymerases"/>
    <property type="match status" value="1"/>
</dbReference>
<protein>
    <recommendedName>
        <fullName evidence="5">Reverse transcriptase Ty1/copia-type domain-containing protein</fullName>
    </recommendedName>
</protein>
<organism evidence="3 4">
    <name type="scientific">Hevea brasiliensis</name>
    <name type="common">Para rubber tree</name>
    <name type="synonym">Siphonia brasiliensis</name>
    <dbReference type="NCBI Taxonomy" id="3981"/>
    <lineage>
        <taxon>Eukaryota</taxon>
        <taxon>Viridiplantae</taxon>
        <taxon>Streptophyta</taxon>
        <taxon>Embryophyta</taxon>
        <taxon>Tracheophyta</taxon>
        <taxon>Spermatophyta</taxon>
        <taxon>Magnoliopsida</taxon>
        <taxon>eudicotyledons</taxon>
        <taxon>Gunneridae</taxon>
        <taxon>Pentapetalae</taxon>
        <taxon>rosids</taxon>
        <taxon>fabids</taxon>
        <taxon>Malpighiales</taxon>
        <taxon>Euphorbiaceae</taxon>
        <taxon>Crotonoideae</taxon>
        <taxon>Micrandreae</taxon>
        <taxon>Hevea</taxon>
    </lineage>
</organism>
<dbReference type="InterPro" id="IPR025724">
    <property type="entry name" value="GAG-pre-integrase_dom"/>
</dbReference>
<dbReference type="AlphaFoldDB" id="A0A6A6M228"/>
<evidence type="ECO:0000313" key="4">
    <source>
        <dbReference type="Proteomes" id="UP000467840"/>
    </source>
</evidence>
<dbReference type="PANTHER" id="PTHR11439">
    <property type="entry name" value="GAG-POL-RELATED RETROTRANSPOSON"/>
    <property type="match status" value="1"/>
</dbReference>
<proteinExistence type="predicted"/>
<evidence type="ECO:0008006" key="5">
    <source>
        <dbReference type="Google" id="ProtNLM"/>
    </source>
</evidence>
<dbReference type="InterPro" id="IPR043502">
    <property type="entry name" value="DNA/RNA_pol_sf"/>
</dbReference>
<evidence type="ECO:0000259" key="1">
    <source>
        <dbReference type="Pfam" id="PF07727"/>
    </source>
</evidence>
<gene>
    <name evidence="3" type="ORF">GH714_031358</name>
</gene>
<dbReference type="Pfam" id="PF07727">
    <property type="entry name" value="RVT_2"/>
    <property type="match status" value="1"/>
</dbReference>
<evidence type="ECO:0000259" key="2">
    <source>
        <dbReference type="Pfam" id="PF13976"/>
    </source>
</evidence>
<reference evidence="3 4" key="1">
    <citation type="journal article" date="2020" name="Mol. Plant">
        <title>The Chromosome-Based Rubber Tree Genome Provides New Insights into Spurge Genome Evolution and Rubber Biosynthesis.</title>
        <authorList>
            <person name="Liu J."/>
            <person name="Shi C."/>
            <person name="Shi C.C."/>
            <person name="Li W."/>
            <person name="Zhang Q.J."/>
            <person name="Zhang Y."/>
            <person name="Li K."/>
            <person name="Lu H.F."/>
            <person name="Shi C."/>
            <person name="Zhu S.T."/>
            <person name="Xiao Z.Y."/>
            <person name="Nan H."/>
            <person name="Yue Y."/>
            <person name="Zhu X.G."/>
            <person name="Wu Y."/>
            <person name="Hong X.N."/>
            <person name="Fan G.Y."/>
            <person name="Tong Y."/>
            <person name="Zhang D."/>
            <person name="Mao C.L."/>
            <person name="Liu Y.L."/>
            <person name="Hao S.J."/>
            <person name="Liu W.Q."/>
            <person name="Lv M.Q."/>
            <person name="Zhang H.B."/>
            <person name="Liu Y."/>
            <person name="Hu-Tang G.R."/>
            <person name="Wang J.P."/>
            <person name="Wang J.H."/>
            <person name="Sun Y.H."/>
            <person name="Ni S.B."/>
            <person name="Chen W.B."/>
            <person name="Zhang X.C."/>
            <person name="Jiao Y.N."/>
            <person name="Eichler E.E."/>
            <person name="Li G.H."/>
            <person name="Liu X."/>
            <person name="Gao L.Z."/>
        </authorList>
    </citation>
    <scope>NUCLEOTIDE SEQUENCE [LARGE SCALE GENOMIC DNA]</scope>
    <source>
        <strain evidence="4">cv. GT1</strain>
        <tissue evidence="3">Leaf</tissue>
    </source>
</reference>
<name>A0A6A6M228_HEVBR</name>
<feature type="domain" description="Reverse transcriptase Ty1/copia-type" evidence="1">
    <location>
        <begin position="157"/>
        <end position="269"/>
    </location>
</feature>